<dbReference type="PANTHER" id="PTHR11240:SF57">
    <property type="entry name" value="OS09G0538000 PROTEIN"/>
    <property type="match status" value="1"/>
</dbReference>
<dbReference type="Gene3D" id="3.90.730.10">
    <property type="entry name" value="Ribonuclease T2-like"/>
    <property type="match status" value="1"/>
</dbReference>
<evidence type="ECO:0000313" key="4">
    <source>
        <dbReference type="Proteomes" id="UP000032180"/>
    </source>
</evidence>
<dbReference type="InterPro" id="IPR001568">
    <property type="entry name" value="RNase_T2-like"/>
</dbReference>
<dbReference type="PANTHER" id="PTHR11240">
    <property type="entry name" value="RIBONUCLEASE T2"/>
    <property type="match status" value="1"/>
</dbReference>
<protein>
    <submittedName>
        <fullName evidence="3">Uncharacterized protein</fullName>
    </submittedName>
</protein>
<reference evidence="3 4" key="1">
    <citation type="submission" date="2012-08" db="EMBL/GenBank/DDBJ databases">
        <title>Oryza genome evolution.</title>
        <authorList>
            <person name="Wing R.A."/>
        </authorList>
    </citation>
    <scope>NUCLEOTIDE SEQUENCE</scope>
</reference>
<dbReference type="GO" id="GO:0005576">
    <property type="term" value="C:extracellular region"/>
    <property type="evidence" value="ECO:0007669"/>
    <property type="project" value="TreeGrafter"/>
</dbReference>
<dbReference type="GO" id="GO:0033897">
    <property type="term" value="F:ribonuclease T2 activity"/>
    <property type="evidence" value="ECO:0007669"/>
    <property type="project" value="InterPro"/>
</dbReference>
<dbReference type="HOGENOM" id="CLU_069912_2_1_1"/>
<dbReference type="Gramene" id="LPERR10G15150.1">
    <property type="protein sequence ID" value="LPERR10G15150.1"/>
    <property type="gene ID" value="LPERR10G15150"/>
</dbReference>
<accession>A0A0D9XMT0</accession>
<dbReference type="EnsemblPlants" id="LPERR10G15150.1">
    <property type="protein sequence ID" value="LPERR10G15150.1"/>
    <property type="gene ID" value="LPERR10G15150"/>
</dbReference>
<dbReference type="Proteomes" id="UP000032180">
    <property type="component" value="Chromosome 10"/>
</dbReference>
<evidence type="ECO:0000256" key="2">
    <source>
        <dbReference type="RuleBase" id="RU004328"/>
    </source>
</evidence>
<dbReference type="GO" id="GO:0006401">
    <property type="term" value="P:RNA catabolic process"/>
    <property type="evidence" value="ECO:0007669"/>
    <property type="project" value="TreeGrafter"/>
</dbReference>
<comment type="similarity">
    <text evidence="1 2">Belongs to the RNase T2 family.</text>
</comment>
<dbReference type="eggNOG" id="KOG1642">
    <property type="taxonomic scope" value="Eukaryota"/>
</dbReference>
<sequence length="189" mass="21599">MDGRFGWMQWPGAYCAQTKSGCCMPKTDVVPAGDLYVAGFTVYDAATNYICRERLQRHPFNIHQYWNNIKCPSTTGQKSWKNAWETSGVCSNLTESAYFETALALRNKINPLSRLVSNALSQTFGLYSVERIKKTIQCSKGPFNMQIFICVTEDTKTFMECPPPKKPYICSDEILFHPFKKWMLNTTTN</sequence>
<name>A0A0D9XMT0_9ORYZ</name>
<dbReference type="STRING" id="77586.A0A0D9XMT0"/>
<keyword evidence="4" id="KW-1185">Reference proteome</keyword>
<proteinExistence type="inferred from homology"/>
<evidence type="ECO:0000256" key="1">
    <source>
        <dbReference type="ARBA" id="ARBA00007469"/>
    </source>
</evidence>
<dbReference type="InterPro" id="IPR036430">
    <property type="entry name" value="RNase_T2-like_sf"/>
</dbReference>
<dbReference type="GO" id="GO:0003723">
    <property type="term" value="F:RNA binding"/>
    <property type="evidence" value="ECO:0007669"/>
    <property type="project" value="InterPro"/>
</dbReference>
<dbReference type="SUPFAM" id="SSF55895">
    <property type="entry name" value="Ribonuclease Rh-like"/>
    <property type="match status" value="1"/>
</dbReference>
<dbReference type="Pfam" id="PF00445">
    <property type="entry name" value="Ribonuclease_T2"/>
    <property type="match status" value="1"/>
</dbReference>
<reference evidence="3" key="3">
    <citation type="submission" date="2015-04" db="UniProtKB">
        <authorList>
            <consortium name="EnsemblPlants"/>
        </authorList>
    </citation>
    <scope>IDENTIFICATION</scope>
</reference>
<organism evidence="3 4">
    <name type="scientific">Leersia perrieri</name>
    <dbReference type="NCBI Taxonomy" id="77586"/>
    <lineage>
        <taxon>Eukaryota</taxon>
        <taxon>Viridiplantae</taxon>
        <taxon>Streptophyta</taxon>
        <taxon>Embryophyta</taxon>
        <taxon>Tracheophyta</taxon>
        <taxon>Spermatophyta</taxon>
        <taxon>Magnoliopsida</taxon>
        <taxon>Liliopsida</taxon>
        <taxon>Poales</taxon>
        <taxon>Poaceae</taxon>
        <taxon>BOP clade</taxon>
        <taxon>Oryzoideae</taxon>
        <taxon>Oryzeae</taxon>
        <taxon>Oryzinae</taxon>
        <taxon>Leersia</taxon>
    </lineage>
</organism>
<reference evidence="4" key="2">
    <citation type="submission" date="2013-12" db="EMBL/GenBank/DDBJ databases">
        <authorList>
            <person name="Yu Y."/>
            <person name="Lee S."/>
            <person name="de Baynast K."/>
            <person name="Wissotski M."/>
            <person name="Liu L."/>
            <person name="Talag J."/>
            <person name="Goicoechea J."/>
            <person name="Angelova A."/>
            <person name="Jetty R."/>
            <person name="Kudrna D."/>
            <person name="Golser W."/>
            <person name="Rivera L."/>
            <person name="Zhang J."/>
            <person name="Wing R."/>
        </authorList>
    </citation>
    <scope>NUCLEOTIDE SEQUENCE</scope>
</reference>
<dbReference type="AlphaFoldDB" id="A0A0D9XMT0"/>
<evidence type="ECO:0000313" key="3">
    <source>
        <dbReference type="EnsemblPlants" id="LPERR10G15150.1"/>
    </source>
</evidence>